<dbReference type="SUPFAM" id="SSF56219">
    <property type="entry name" value="DNase I-like"/>
    <property type="match status" value="1"/>
</dbReference>
<proteinExistence type="predicted"/>
<dbReference type="Gene3D" id="3.60.10.10">
    <property type="entry name" value="Endonuclease/exonuclease/phosphatase"/>
    <property type="match status" value="1"/>
</dbReference>
<dbReference type="Pfam" id="PF14529">
    <property type="entry name" value="Exo_endo_phos_2"/>
    <property type="match status" value="1"/>
</dbReference>
<accession>A0ABQ9PD69</accession>
<dbReference type="PANTHER" id="PTHR33395:SF22">
    <property type="entry name" value="REVERSE TRANSCRIPTASE DOMAIN-CONTAINING PROTEIN"/>
    <property type="match status" value="1"/>
</dbReference>
<gene>
    <name evidence="3" type="ORF">CLIM01_14814</name>
</gene>
<feature type="compositionally biased region" description="Basic residues" evidence="1">
    <location>
        <begin position="446"/>
        <end position="457"/>
    </location>
</feature>
<dbReference type="Proteomes" id="UP001169217">
    <property type="component" value="Unassembled WGS sequence"/>
</dbReference>
<evidence type="ECO:0000256" key="1">
    <source>
        <dbReference type="SAM" id="MobiDB-lite"/>
    </source>
</evidence>
<feature type="domain" description="Endonuclease/exonuclease/phosphatase" evidence="2">
    <location>
        <begin position="594"/>
        <end position="716"/>
    </location>
</feature>
<comment type="caution">
    <text evidence="3">The sequence shown here is derived from an EMBL/GenBank/DDBJ whole genome shotgun (WGS) entry which is preliminary data.</text>
</comment>
<reference evidence="3" key="1">
    <citation type="submission" date="2023-04" db="EMBL/GenBank/DDBJ databases">
        <title>Colletotrichum limetticola genome sequence.</title>
        <authorList>
            <person name="Baroncelli R."/>
        </authorList>
    </citation>
    <scope>NUCLEOTIDE SEQUENCE</scope>
    <source>
        <strain evidence="3">KLA-Anderson</strain>
    </source>
</reference>
<evidence type="ECO:0000313" key="3">
    <source>
        <dbReference type="EMBL" id="KAK0367830.1"/>
    </source>
</evidence>
<dbReference type="InterPro" id="IPR005135">
    <property type="entry name" value="Endo/exonuclease/phosphatase"/>
</dbReference>
<protein>
    <recommendedName>
        <fullName evidence="2">Endonuclease/exonuclease/phosphatase domain-containing protein</fullName>
    </recommendedName>
</protein>
<dbReference type="PANTHER" id="PTHR33395">
    <property type="entry name" value="TRANSCRIPTASE, PUTATIVE-RELATED-RELATED"/>
    <property type="match status" value="1"/>
</dbReference>
<evidence type="ECO:0000259" key="2">
    <source>
        <dbReference type="Pfam" id="PF14529"/>
    </source>
</evidence>
<keyword evidence="4" id="KW-1185">Reference proteome</keyword>
<dbReference type="EMBL" id="JARUPT010001065">
    <property type="protein sequence ID" value="KAK0367830.1"/>
    <property type="molecule type" value="Genomic_DNA"/>
</dbReference>
<name>A0ABQ9PD69_9PEZI</name>
<dbReference type="InterPro" id="IPR036691">
    <property type="entry name" value="Endo/exonu/phosph_ase_sf"/>
</dbReference>
<evidence type="ECO:0000313" key="4">
    <source>
        <dbReference type="Proteomes" id="UP001169217"/>
    </source>
</evidence>
<feature type="region of interest" description="Disordered" evidence="1">
    <location>
        <begin position="398"/>
        <end position="488"/>
    </location>
</feature>
<sequence length="1025" mass="115590">MATPWPQQQTWPTHHREHATQLSRHLQTALKSIDTANGQPLNPQAVRATLIATLSLLVKMQNLPELGHLHQAFESLRAENKKANDNNIRETRTIRIAMQQNTVELRENINTTRAANAAAMEAWNASELAVKVVKDIKALEPMNQGNTVQSYASVAARGGLAGSMHNPCNQRASQAQTLREIIVNIRDPFTIASIRAMNPRSLKAHVDRAIAQSSNEHIRKLKTVSASQLKSGDLSVKTTTKKDTEALRQFAEDWENHIGNGAAVRIPTYGVLAHGIRTSSMNMDRFTEIRDDLLQDNKAFIPRADIKYTASSVVVELSRAEDANKLIDEGLIWQGRYSHANDMTATTTCGYCAQEHATRDCPSKSDTTTPRKCAACYGEHEAWHGGCPTRIREKAKIKAAYGQRSRYHPEQTAPPPALGPETRIRPNPRITRPPLEPGQSQENRPSRSRSPTKKIQKRPNPTATQESEETITVAAENTRPRRTIIRSRRALEALDPNTQMTDTQTISNSTAMEIYNDIVAIQEPWRNPYSATTHHPAKDRFHLCYPCSEERGQARVCFFINKKLDHSRWQFREVSRDLCTLVIATDDDTETSLVLHNVYNPSPREEDRQPVLQQLRTTLETHQHVEQIVVGDFNLHHELWGGSDIRAPDREATELLDLMDDTNLTNQLRAGTITYEEGDHRTTIDLCLVTVGLVDRMIRCEVDHNIDHDSDHLPIATSLHIAVTELQREEKRKWKAVDKEMFVETLRGSLPQLRRPRTKAALDGYVEKIIDALSTATRAAVPTSIISPKSRRGWDEQCAAILAETKRLRRDYSERQTEESWEAYREARNRKGRIVKKALQQAHRDAVKTAAESPRSLWKITKWARNRQSQPPTVTPEIKNPNTPQIATMPEEKAALFKETFFPPPLEANLEDIDKASYSNQIGLPPVSDSEVEDAIQEAAPLKAPGPDSITNLALQVARPWITPHLVRIFNQSLRLGYCPQHFRKSTTVVLRKPGKDNYTVPKAYRPIALLNTVGKIMDAIKRGD</sequence>
<organism evidence="3 4">
    <name type="scientific">Colletotrichum limetticola</name>
    <dbReference type="NCBI Taxonomy" id="1209924"/>
    <lineage>
        <taxon>Eukaryota</taxon>
        <taxon>Fungi</taxon>
        <taxon>Dikarya</taxon>
        <taxon>Ascomycota</taxon>
        <taxon>Pezizomycotina</taxon>
        <taxon>Sordariomycetes</taxon>
        <taxon>Hypocreomycetidae</taxon>
        <taxon>Glomerellales</taxon>
        <taxon>Glomerellaceae</taxon>
        <taxon>Colletotrichum</taxon>
        <taxon>Colletotrichum acutatum species complex</taxon>
    </lineage>
</organism>